<reference evidence="4 5" key="1">
    <citation type="journal article" date="2016" name="BMC Genomics">
        <title>Combined genomic and structural analyses of a cultured magnetotactic bacterium reveals its niche adaptation to a dynamic environment.</title>
        <authorList>
            <person name="Araujo A.C."/>
            <person name="Morillo V."/>
            <person name="Cypriano J."/>
            <person name="Teixeira L.C."/>
            <person name="Leao P."/>
            <person name="Lyra S."/>
            <person name="Almeida L.G."/>
            <person name="Bazylinski D.A."/>
            <person name="Vasconcellos A.T."/>
            <person name="Abreu F."/>
            <person name="Lins U."/>
        </authorList>
    </citation>
    <scope>NUCLEOTIDE SEQUENCE [LARGE SCALE GENOMIC DNA]</scope>
    <source>
        <strain evidence="4 5">IT-1</strain>
    </source>
</reference>
<evidence type="ECO:0000256" key="1">
    <source>
        <dbReference type="ARBA" id="ARBA00022946"/>
    </source>
</evidence>
<dbReference type="InterPro" id="IPR017703">
    <property type="entry name" value="YgfZ/GCV_T_CS"/>
</dbReference>
<proteinExistence type="predicted"/>
<dbReference type="Gene3D" id="3.30.1360.120">
    <property type="entry name" value="Probable tRNA modification gtpase trme, domain 1"/>
    <property type="match status" value="1"/>
</dbReference>
<dbReference type="PANTHER" id="PTHR22602">
    <property type="entry name" value="TRANSFERASE CAF17, MITOCHONDRIAL-RELATED"/>
    <property type="match status" value="1"/>
</dbReference>
<gene>
    <name evidence="4" type="ORF">MAIT1_00889</name>
</gene>
<keyword evidence="5" id="KW-1185">Reference proteome</keyword>
<dbReference type="InterPro" id="IPR027266">
    <property type="entry name" value="TrmE/GcvT-like"/>
</dbReference>
<protein>
    <submittedName>
        <fullName evidence="4">Putative glycine cleavage T protein</fullName>
    </submittedName>
</protein>
<dbReference type="PIRSF" id="PIRSF006487">
    <property type="entry name" value="GcvT"/>
    <property type="match status" value="1"/>
</dbReference>
<evidence type="ECO:0000313" key="4">
    <source>
        <dbReference type="EMBL" id="OSM00383.1"/>
    </source>
</evidence>
<evidence type="ECO:0000259" key="2">
    <source>
        <dbReference type="Pfam" id="PF01571"/>
    </source>
</evidence>
<dbReference type="AlphaFoldDB" id="A0A1Y2K0V6"/>
<feature type="domain" description="CAF17 C-terminal" evidence="3">
    <location>
        <begin position="251"/>
        <end position="321"/>
    </location>
</feature>
<keyword evidence="1" id="KW-0809">Transit peptide</keyword>
<dbReference type="EMBL" id="LVJN01000021">
    <property type="protein sequence ID" value="OSM00383.1"/>
    <property type="molecule type" value="Genomic_DNA"/>
</dbReference>
<evidence type="ECO:0000259" key="3">
    <source>
        <dbReference type="Pfam" id="PF25455"/>
    </source>
</evidence>
<dbReference type="STRING" id="1434232.MAIT1_00889"/>
<accession>A0A1Y2K0V6</accession>
<dbReference type="NCBIfam" id="TIGR03317">
    <property type="entry name" value="ygfZ_signature"/>
    <property type="match status" value="1"/>
</dbReference>
<evidence type="ECO:0000313" key="5">
    <source>
        <dbReference type="Proteomes" id="UP000194003"/>
    </source>
</evidence>
<dbReference type="Proteomes" id="UP000194003">
    <property type="component" value="Unassembled WGS sequence"/>
</dbReference>
<dbReference type="PANTHER" id="PTHR22602:SF0">
    <property type="entry name" value="TRANSFERASE CAF17, MITOCHONDRIAL-RELATED"/>
    <property type="match status" value="1"/>
</dbReference>
<dbReference type="SUPFAM" id="SSF103025">
    <property type="entry name" value="Folate-binding domain"/>
    <property type="match status" value="1"/>
</dbReference>
<dbReference type="InterPro" id="IPR045179">
    <property type="entry name" value="YgfZ/GcvT"/>
</dbReference>
<dbReference type="InterPro" id="IPR006222">
    <property type="entry name" value="GCVT_N"/>
</dbReference>
<dbReference type="Pfam" id="PF25455">
    <property type="entry name" value="Beta-barrel_CAF17_C"/>
    <property type="match status" value="1"/>
</dbReference>
<sequence length="324" mass="34873">MDQERQALDQNAAIVDLSFNGAIVIAGPQRADFLSGLITNQIKRVNAQTAIYAALLSAQGRFQWDFTILQIDAEAEGEDPRLLMLLEPGAHTALFQRLSMYLLRTQATLTDHSEQLGALGVAGPNALEVLQKTWPDATFSAELGATVSPQAGVWVIADPRHSLWGYRVIADAAALPGLWDQLTAHAAPAGFAAWESYRIANALPRGGGDLVPDLSIPLESGFLEMNGVDFNKGCYIGQETTARTYHRGTLKKRLFRLTLEGKPNLGDSVMSGTDHEVGMVTSVDPNGGQALAVLRASDVADGKPLRVGNTEVKAVSKPTWATWE</sequence>
<dbReference type="Pfam" id="PF01571">
    <property type="entry name" value="GCV_T"/>
    <property type="match status" value="1"/>
</dbReference>
<dbReference type="GO" id="GO:0016226">
    <property type="term" value="P:iron-sulfur cluster assembly"/>
    <property type="evidence" value="ECO:0007669"/>
    <property type="project" value="TreeGrafter"/>
</dbReference>
<comment type="caution">
    <text evidence="4">The sequence shown here is derived from an EMBL/GenBank/DDBJ whole genome shotgun (WGS) entry which is preliminary data.</text>
</comment>
<organism evidence="4 5">
    <name type="scientific">Magnetofaba australis IT-1</name>
    <dbReference type="NCBI Taxonomy" id="1434232"/>
    <lineage>
        <taxon>Bacteria</taxon>
        <taxon>Pseudomonadati</taxon>
        <taxon>Pseudomonadota</taxon>
        <taxon>Magnetococcia</taxon>
        <taxon>Magnetococcales</taxon>
        <taxon>Magnetococcaceae</taxon>
        <taxon>Magnetofaba</taxon>
    </lineage>
</organism>
<dbReference type="InterPro" id="IPR057460">
    <property type="entry name" value="CAF17_C"/>
</dbReference>
<name>A0A1Y2K0V6_9PROT</name>
<feature type="domain" description="GCVT N-terminal" evidence="2">
    <location>
        <begin position="2"/>
        <end position="215"/>
    </location>
</feature>